<dbReference type="GeneID" id="27719438"/>
<evidence type="ECO:0008006" key="4">
    <source>
        <dbReference type="Google" id="ProtNLM"/>
    </source>
</evidence>
<dbReference type="InterPro" id="IPR040424">
    <property type="entry name" value="Smn1"/>
</dbReference>
<proteinExistence type="predicted"/>
<dbReference type="EMBL" id="JOWA01000044">
    <property type="protein sequence ID" value="KEZ46157.1"/>
    <property type="molecule type" value="Genomic_DNA"/>
</dbReference>
<comment type="caution">
    <text evidence="2">The sequence shown here is derived from an EMBL/GenBank/DDBJ whole genome shotgun (WGS) entry which is preliminary data.</text>
</comment>
<reference evidence="2 3" key="1">
    <citation type="journal article" date="2014" name="Genome Announc.">
        <title>Draft genome sequence of the pathogenic fungus Scedosporium apiospermum.</title>
        <authorList>
            <person name="Vandeputte P."/>
            <person name="Ghamrawi S."/>
            <person name="Rechenmann M."/>
            <person name="Iltis A."/>
            <person name="Giraud S."/>
            <person name="Fleury M."/>
            <person name="Thornton C."/>
            <person name="Delhaes L."/>
            <person name="Meyer W."/>
            <person name="Papon N."/>
            <person name="Bouchara J.P."/>
        </authorList>
    </citation>
    <scope>NUCLEOTIDE SEQUENCE [LARGE SCALE GENOMIC DNA]</scope>
    <source>
        <strain evidence="2 3">IHEM 14462</strain>
    </source>
</reference>
<organism evidence="2 3">
    <name type="scientific">Pseudallescheria apiosperma</name>
    <name type="common">Scedosporium apiospermum</name>
    <dbReference type="NCBI Taxonomy" id="563466"/>
    <lineage>
        <taxon>Eukaryota</taxon>
        <taxon>Fungi</taxon>
        <taxon>Dikarya</taxon>
        <taxon>Ascomycota</taxon>
        <taxon>Pezizomycotina</taxon>
        <taxon>Sordariomycetes</taxon>
        <taxon>Hypocreomycetidae</taxon>
        <taxon>Microascales</taxon>
        <taxon>Microascaceae</taxon>
        <taxon>Scedosporium</taxon>
    </lineage>
</organism>
<dbReference type="PANTHER" id="PTHR39267">
    <property type="entry name" value="SURVIVAL MOTOR NEURON-LIKE PROTEIN 1"/>
    <property type="match status" value="1"/>
</dbReference>
<protein>
    <recommendedName>
        <fullName evidence="4">Survival motor neuron Tudor domain-containing protein</fullName>
    </recommendedName>
</protein>
<dbReference type="RefSeq" id="XP_016645956.1">
    <property type="nucleotide sequence ID" value="XM_016783877.1"/>
</dbReference>
<gene>
    <name evidence="2" type="ORF">SAPIO_CDS1026</name>
</gene>
<dbReference type="HOGENOM" id="CLU_093937_2_1_1"/>
<feature type="compositionally biased region" description="Acidic residues" evidence="1">
    <location>
        <begin position="45"/>
        <end position="56"/>
    </location>
</feature>
<dbReference type="Proteomes" id="UP000028545">
    <property type="component" value="Unassembled WGS sequence"/>
</dbReference>
<dbReference type="KEGG" id="sapo:SAPIO_CDS1026"/>
<evidence type="ECO:0000256" key="1">
    <source>
        <dbReference type="SAM" id="MobiDB-lite"/>
    </source>
</evidence>
<keyword evidence="3" id="KW-1185">Reference proteome</keyword>
<dbReference type="OrthoDB" id="197400at2759"/>
<dbReference type="PANTHER" id="PTHR39267:SF1">
    <property type="entry name" value="SURVIVAL MOTOR NEURON PROTEIN"/>
    <property type="match status" value="1"/>
</dbReference>
<name>A0A084GFP5_PSEDA</name>
<feature type="compositionally biased region" description="Low complexity" evidence="1">
    <location>
        <begin position="116"/>
        <end position="129"/>
    </location>
</feature>
<accession>A0A084GFP5</accession>
<feature type="compositionally biased region" description="Basic and acidic residues" evidence="1">
    <location>
        <begin position="86"/>
        <end position="103"/>
    </location>
</feature>
<feature type="region of interest" description="Disordered" evidence="1">
    <location>
        <begin position="43"/>
        <end position="138"/>
    </location>
</feature>
<dbReference type="CDD" id="cd22851">
    <property type="entry name" value="SMN_N"/>
    <property type="match status" value="1"/>
</dbReference>
<dbReference type="AlphaFoldDB" id="A0A084GFP5"/>
<evidence type="ECO:0000313" key="2">
    <source>
        <dbReference type="EMBL" id="KEZ46157.1"/>
    </source>
</evidence>
<dbReference type="VEuPathDB" id="FungiDB:SAPIO_CDS1026"/>
<evidence type="ECO:0000313" key="3">
    <source>
        <dbReference type="Proteomes" id="UP000028545"/>
    </source>
</evidence>
<sequence length="138" mass="15230">MENQNQELSHDDIWDDSMLVDSWNEALAEYKKYHSIHVTGLRPEEEIEGGEEEEEIRTETRAPTEATHAQAEIGAAKPTTIESETGNDRSDAVVSEQHARVAEEVSSQPAISAPPGLLGSGYYTGLYEGQQKRKESTG</sequence>
<dbReference type="GO" id="GO:0005634">
    <property type="term" value="C:nucleus"/>
    <property type="evidence" value="ECO:0007669"/>
    <property type="project" value="TreeGrafter"/>
</dbReference>